<evidence type="ECO:0000256" key="7">
    <source>
        <dbReference type="SAM" id="Phobius"/>
    </source>
</evidence>
<dbReference type="InterPro" id="IPR045888">
    <property type="entry name" value="Erv"/>
</dbReference>
<evidence type="ECO:0000259" key="8">
    <source>
        <dbReference type="Pfam" id="PF07970"/>
    </source>
</evidence>
<keyword evidence="5 7" id="KW-0472">Membrane</keyword>
<evidence type="ECO:0000313" key="11">
    <source>
        <dbReference type="Proteomes" id="UP001286313"/>
    </source>
</evidence>
<evidence type="ECO:0000256" key="5">
    <source>
        <dbReference type="ARBA" id="ARBA00023136"/>
    </source>
</evidence>
<evidence type="ECO:0000256" key="3">
    <source>
        <dbReference type="ARBA" id="ARBA00022692"/>
    </source>
</evidence>
<dbReference type="GO" id="GO:0033116">
    <property type="term" value="C:endoplasmic reticulum-Golgi intermediate compartment membrane"/>
    <property type="evidence" value="ECO:0007669"/>
    <property type="project" value="UniProtKB-SubCell"/>
</dbReference>
<feature type="transmembrane region" description="Helical" evidence="7">
    <location>
        <begin position="360"/>
        <end position="389"/>
    </location>
</feature>
<dbReference type="PANTHER" id="PTHR10984:SF30">
    <property type="entry name" value="ENDOPLASMIC RETICULUM-GOLGI INTERMEDIATE COMPARTMENT PROTEIN 2"/>
    <property type="match status" value="1"/>
</dbReference>
<evidence type="ECO:0000256" key="6">
    <source>
        <dbReference type="SAM" id="MobiDB-lite"/>
    </source>
</evidence>
<name>A0AAE1K9Y3_PETCI</name>
<feature type="domain" description="Endoplasmic reticulum vesicle transporter C-terminal" evidence="8">
    <location>
        <begin position="212"/>
        <end position="381"/>
    </location>
</feature>
<sequence length="460" mass="51613">MGSPQLLAHQQPIRPGNTARSRTTTTTTLPAAASIHPQTNRSTANHYIQMLRHRRKALQVVKNLDAFPKTAEECTETTTTGGTFSVLSLTIVMWLVVMEMMYYMETTFTFSFTPDTDFTQKLKINVDITVAMPCRFVGADVLDLTGQQVMTFGSLEMEDTWWVLDPDQRVHFEGVQRVNSYLREQFHSIHEILWRSGYTNIFGDMPRRRIIPEKETDSCRIYGSLDFNKVAGNFHITAGKSIPLPRGHAHLAFLMDQSDYNFTHRINKLSFGDPAPGIVHPLEGDEAVTTKNLMSYQYFLSVVPTYVNTYSHRGSSFQYSVAEQEREIAHDKDSHGNPGIYFKYDVSALKVEVNEHHEPFLAFITRLCGVVGGVIACSGLISSFIALVVDCLTCRFFRHSKTPSPDEEPCLSSHQHTPTTLLITPELKAVTPTLQVPKTTAGPQTTPTPTSQLTSQTQSL</sequence>
<keyword evidence="4 7" id="KW-1133">Transmembrane helix</keyword>
<comment type="subcellular location">
    <subcellularLocation>
        <location evidence="1">Endoplasmic reticulum-Golgi intermediate compartment membrane</location>
        <topology evidence="1">Multi-pass membrane protein</topology>
    </subcellularLocation>
</comment>
<dbReference type="Pfam" id="PF13850">
    <property type="entry name" value="ERGIC_N"/>
    <property type="match status" value="1"/>
</dbReference>
<evidence type="ECO:0000259" key="9">
    <source>
        <dbReference type="Pfam" id="PF13850"/>
    </source>
</evidence>
<dbReference type="Proteomes" id="UP001286313">
    <property type="component" value="Unassembled WGS sequence"/>
</dbReference>
<evidence type="ECO:0000256" key="2">
    <source>
        <dbReference type="ARBA" id="ARBA00005648"/>
    </source>
</evidence>
<comment type="similarity">
    <text evidence="2">Belongs to the ERGIC family.</text>
</comment>
<evidence type="ECO:0000256" key="4">
    <source>
        <dbReference type="ARBA" id="ARBA00022989"/>
    </source>
</evidence>
<dbReference type="InterPro" id="IPR012936">
    <property type="entry name" value="Erv_C"/>
</dbReference>
<dbReference type="InterPro" id="IPR039542">
    <property type="entry name" value="Erv_N"/>
</dbReference>
<comment type="caution">
    <text evidence="10">The sequence shown here is derived from an EMBL/GenBank/DDBJ whole genome shotgun (WGS) entry which is preliminary data.</text>
</comment>
<feature type="region of interest" description="Disordered" evidence="6">
    <location>
        <begin position="436"/>
        <end position="460"/>
    </location>
</feature>
<dbReference type="GO" id="GO:0006890">
    <property type="term" value="P:retrograde vesicle-mediated transport, Golgi to endoplasmic reticulum"/>
    <property type="evidence" value="ECO:0007669"/>
    <property type="project" value="TreeGrafter"/>
</dbReference>
<proteinExistence type="inferred from homology"/>
<dbReference type="PANTHER" id="PTHR10984">
    <property type="entry name" value="ENDOPLASMIC RETICULUM-GOLGI INTERMEDIATE COMPARTMENT PROTEIN"/>
    <property type="match status" value="1"/>
</dbReference>
<evidence type="ECO:0000256" key="1">
    <source>
        <dbReference type="ARBA" id="ARBA00004457"/>
    </source>
</evidence>
<feature type="region of interest" description="Disordered" evidence="6">
    <location>
        <begin position="1"/>
        <end position="25"/>
    </location>
</feature>
<reference evidence="10" key="1">
    <citation type="submission" date="2023-10" db="EMBL/GenBank/DDBJ databases">
        <title>Genome assemblies of two species of porcelain crab, Petrolisthes cinctipes and Petrolisthes manimaculis (Anomura: Porcellanidae).</title>
        <authorList>
            <person name="Angst P."/>
        </authorList>
    </citation>
    <scope>NUCLEOTIDE SEQUENCE</scope>
    <source>
        <strain evidence="10">PB745_01</strain>
        <tissue evidence="10">Gill</tissue>
    </source>
</reference>
<dbReference type="Pfam" id="PF07970">
    <property type="entry name" value="COPIIcoated_ERV"/>
    <property type="match status" value="1"/>
</dbReference>
<dbReference type="EMBL" id="JAWQEG010003394">
    <property type="protein sequence ID" value="KAK3866455.1"/>
    <property type="molecule type" value="Genomic_DNA"/>
</dbReference>
<feature type="domain" description="Endoplasmic reticulum vesicle transporter N-terminal" evidence="9">
    <location>
        <begin position="61"/>
        <end position="148"/>
    </location>
</feature>
<dbReference type="AlphaFoldDB" id="A0AAE1K9Y3"/>
<protein>
    <recommendedName>
        <fullName evidence="12">Endoplasmic reticulum-Golgi intermediate compartment protein 2</fullName>
    </recommendedName>
</protein>
<keyword evidence="11" id="KW-1185">Reference proteome</keyword>
<organism evidence="10 11">
    <name type="scientific">Petrolisthes cinctipes</name>
    <name type="common">Flat porcelain crab</name>
    <dbReference type="NCBI Taxonomy" id="88211"/>
    <lineage>
        <taxon>Eukaryota</taxon>
        <taxon>Metazoa</taxon>
        <taxon>Ecdysozoa</taxon>
        <taxon>Arthropoda</taxon>
        <taxon>Crustacea</taxon>
        <taxon>Multicrustacea</taxon>
        <taxon>Malacostraca</taxon>
        <taxon>Eumalacostraca</taxon>
        <taxon>Eucarida</taxon>
        <taxon>Decapoda</taxon>
        <taxon>Pleocyemata</taxon>
        <taxon>Anomura</taxon>
        <taxon>Galatheoidea</taxon>
        <taxon>Porcellanidae</taxon>
        <taxon>Petrolisthes</taxon>
    </lineage>
</organism>
<dbReference type="GO" id="GO:0005783">
    <property type="term" value="C:endoplasmic reticulum"/>
    <property type="evidence" value="ECO:0007669"/>
    <property type="project" value="TreeGrafter"/>
</dbReference>
<gene>
    <name evidence="10" type="ORF">Pcinc_028016</name>
</gene>
<feature type="compositionally biased region" description="Low complexity" evidence="6">
    <location>
        <begin position="443"/>
        <end position="460"/>
    </location>
</feature>
<dbReference type="GO" id="GO:0030134">
    <property type="term" value="C:COPII-coated ER to Golgi transport vesicle"/>
    <property type="evidence" value="ECO:0007669"/>
    <property type="project" value="TreeGrafter"/>
</dbReference>
<dbReference type="GO" id="GO:0006888">
    <property type="term" value="P:endoplasmic reticulum to Golgi vesicle-mediated transport"/>
    <property type="evidence" value="ECO:0007669"/>
    <property type="project" value="TreeGrafter"/>
</dbReference>
<accession>A0AAE1K9Y3</accession>
<keyword evidence="3 7" id="KW-0812">Transmembrane</keyword>
<evidence type="ECO:0008006" key="12">
    <source>
        <dbReference type="Google" id="ProtNLM"/>
    </source>
</evidence>
<evidence type="ECO:0000313" key="10">
    <source>
        <dbReference type="EMBL" id="KAK3866455.1"/>
    </source>
</evidence>